<organism evidence="2 3">
    <name type="scientific">Photobacterium aphoticum</name>
    <dbReference type="NCBI Taxonomy" id="754436"/>
    <lineage>
        <taxon>Bacteria</taxon>
        <taxon>Pseudomonadati</taxon>
        <taxon>Pseudomonadota</taxon>
        <taxon>Gammaproteobacteria</taxon>
        <taxon>Vibrionales</taxon>
        <taxon>Vibrionaceae</taxon>
        <taxon>Photobacterium</taxon>
    </lineage>
</organism>
<dbReference type="RefSeq" id="WP_047873116.1">
    <property type="nucleotide sequence ID" value="NZ_BMYC01000001.1"/>
</dbReference>
<dbReference type="InterPro" id="IPR017926">
    <property type="entry name" value="GATASE"/>
</dbReference>
<dbReference type="GO" id="GO:0005829">
    <property type="term" value="C:cytosol"/>
    <property type="evidence" value="ECO:0007669"/>
    <property type="project" value="TreeGrafter"/>
</dbReference>
<keyword evidence="2" id="KW-0315">Glutamine amidotransferase</keyword>
<feature type="domain" description="Glutamine amidotransferase" evidence="1">
    <location>
        <begin position="52"/>
        <end position="193"/>
    </location>
</feature>
<evidence type="ECO:0000259" key="1">
    <source>
        <dbReference type="Pfam" id="PF00117"/>
    </source>
</evidence>
<dbReference type="SUPFAM" id="SSF52317">
    <property type="entry name" value="Class I glutamine amidotransferase-like"/>
    <property type="match status" value="1"/>
</dbReference>
<dbReference type="AlphaFoldDB" id="A0A0J1GQH1"/>
<dbReference type="PANTHER" id="PTHR42695:SF5">
    <property type="entry name" value="GLUTAMINE AMIDOTRANSFERASE YLR126C-RELATED"/>
    <property type="match status" value="1"/>
</dbReference>
<dbReference type="PANTHER" id="PTHR42695">
    <property type="entry name" value="GLUTAMINE AMIDOTRANSFERASE YLR126C-RELATED"/>
    <property type="match status" value="1"/>
</dbReference>
<evidence type="ECO:0000313" key="3">
    <source>
        <dbReference type="Proteomes" id="UP000036426"/>
    </source>
</evidence>
<gene>
    <name evidence="2" type="ORF">ABT58_04185</name>
</gene>
<dbReference type="GO" id="GO:0016740">
    <property type="term" value="F:transferase activity"/>
    <property type="evidence" value="ECO:0007669"/>
    <property type="project" value="UniProtKB-KW"/>
</dbReference>
<dbReference type="InterPro" id="IPR029062">
    <property type="entry name" value="Class_I_gatase-like"/>
</dbReference>
<keyword evidence="2" id="KW-0808">Transferase</keyword>
<proteinExistence type="predicted"/>
<dbReference type="PATRIC" id="fig|754436.4.peg.890"/>
<dbReference type="EMBL" id="LDOV01000010">
    <property type="protein sequence ID" value="KLV01664.1"/>
    <property type="molecule type" value="Genomic_DNA"/>
</dbReference>
<comment type="caution">
    <text evidence="2">The sequence shown here is derived from an EMBL/GenBank/DDBJ whole genome shotgun (WGS) entry which is preliminary data.</text>
</comment>
<dbReference type="InterPro" id="IPR044992">
    <property type="entry name" value="ChyE-like"/>
</dbReference>
<keyword evidence="3" id="KW-1185">Reference proteome</keyword>
<dbReference type="Proteomes" id="UP000036426">
    <property type="component" value="Unassembled WGS sequence"/>
</dbReference>
<dbReference type="CDD" id="cd01741">
    <property type="entry name" value="GATase1_1"/>
    <property type="match status" value="1"/>
</dbReference>
<dbReference type="PROSITE" id="PS51273">
    <property type="entry name" value="GATASE_TYPE_1"/>
    <property type="match status" value="1"/>
</dbReference>
<dbReference type="OrthoDB" id="9813383at2"/>
<evidence type="ECO:0000313" key="2">
    <source>
        <dbReference type="EMBL" id="KLV01664.1"/>
    </source>
</evidence>
<sequence length="244" mass="27553">MILGILLCDDVREPLQTDHGNYPEMFTQLFEQVDTRVQLRFYRVIDGQYPESLDECDGYLIGGSRFSVYDNTRWIVTLTAFVQRLSQQHIPLVGICFGHQMLAWALGGDVTRSDKGWGIGVHQATFNAHEALQHSWLPEALDKYALVVSHQDQVLTLPPHATILAGSPFCPNAMMLVGDYCLGIQGHPEFTTHYSQDLITLRRALYPEKTANNALNSLLAHTHHLDIAQVIISFIKSRLLRVQD</sequence>
<name>A0A0J1GQH1_9GAMM</name>
<protein>
    <submittedName>
        <fullName evidence="2">Glutamine amidotransferase</fullName>
    </submittedName>
</protein>
<dbReference type="Gene3D" id="3.40.50.880">
    <property type="match status" value="1"/>
</dbReference>
<accession>A0A0J1GQH1</accession>
<dbReference type="Pfam" id="PF00117">
    <property type="entry name" value="GATase"/>
    <property type="match status" value="1"/>
</dbReference>
<reference evidence="2 3" key="1">
    <citation type="submission" date="2015-05" db="EMBL/GenBank/DDBJ databases">
        <title>Photobacterium galathea sp. nov.</title>
        <authorList>
            <person name="Machado H."/>
            <person name="Gram L."/>
        </authorList>
    </citation>
    <scope>NUCLEOTIDE SEQUENCE [LARGE SCALE GENOMIC DNA]</scope>
    <source>
        <strain evidence="2 3">DSM 25995</strain>
    </source>
</reference>